<keyword evidence="2" id="KW-1185">Reference proteome</keyword>
<comment type="caution">
    <text evidence="1">The sequence shown here is derived from an EMBL/GenBank/DDBJ whole genome shotgun (WGS) entry which is preliminary data.</text>
</comment>
<dbReference type="Gene3D" id="1.10.357.10">
    <property type="entry name" value="Tetracycline Repressor, domain 2"/>
    <property type="match status" value="1"/>
</dbReference>
<reference evidence="1 2" key="1">
    <citation type="journal article" date="2019" name="Int. J. Syst. Evol. Microbiol.">
        <title>The Global Catalogue of Microorganisms (GCM) 10K type strain sequencing project: providing services to taxonomists for standard genome sequencing and annotation.</title>
        <authorList>
            <consortium name="The Broad Institute Genomics Platform"/>
            <consortium name="The Broad Institute Genome Sequencing Center for Infectious Disease"/>
            <person name="Wu L."/>
            <person name="Ma J."/>
        </authorList>
    </citation>
    <scope>NUCLEOTIDE SEQUENCE [LARGE SCALE GENOMIC DNA]</scope>
    <source>
        <strain evidence="1 2">JCM 8201</strain>
    </source>
</reference>
<organism evidence="1 2">
    <name type="scientific">Actinocorallia aurantiaca</name>
    <dbReference type="NCBI Taxonomy" id="46204"/>
    <lineage>
        <taxon>Bacteria</taxon>
        <taxon>Bacillati</taxon>
        <taxon>Actinomycetota</taxon>
        <taxon>Actinomycetes</taxon>
        <taxon>Streptosporangiales</taxon>
        <taxon>Thermomonosporaceae</taxon>
        <taxon>Actinocorallia</taxon>
    </lineage>
</organism>
<gene>
    <name evidence="1" type="ORF">GCM10010439_58610</name>
</gene>
<dbReference type="EMBL" id="BAAATZ010000029">
    <property type="protein sequence ID" value="GAA2734976.1"/>
    <property type="molecule type" value="Genomic_DNA"/>
</dbReference>
<sequence length="150" mass="15849">MHQLRHSVNICIVGEAVGSMRERKKQAMYTAAAQAAVRLVAEHGMQAVRVEARIRAEAPAVRIHANAAQVSWESTLAAALEQRCAAAGESALAPRVVAGIVLCAVRLATERRLAEGATRSPAEKYAESFNAVLAVTDGHPAMSPPDDLSA</sequence>
<accession>A0ABN3UN32</accession>
<protein>
    <submittedName>
        <fullName evidence="1">Uncharacterized protein</fullName>
    </submittedName>
</protein>
<evidence type="ECO:0000313" key="1">
    <source>
        <dbReference type="EMBL" id="GAA2734976.1"/>
    </source>
</evidence>
<proteinExistence type="predicted"/>
<dbReference type="Proteomes" id="UP001501842">
    <property type="component" value="Unassembled WGS sequence"/>
</dbReference>
<evidence type="ECO:0000313" key="2">
    <source>
        <dbReference type="Proteomes" id="UP001501842"/>
    </source>
</evidence>
<name>A0ABN3UN32_9ACTN</name>